<comment type="function">
    <text evidence="1 7">Forms part of the ribosomal stalk, playing a central role in the interaction of the ribosome with GTP-bound translation factors.</text>
</comment>
<keyword evidence="3 7" id="KW-0689">Ribosomal protein</keyword>
<evidence type="ECO:0000256" key="7">
    <source>
        <dbReference type="HAMAP-Rule" id="MF_00362"/>
    </source>
</evidence>
<comment type="subunit">
    <text evidence="5 7">Part of the ribosomal stalk of the 50S ribosomal subunit. The N-terminus interacts with L11 and the large rRNA to form the base of the stalk. The C-terminus forms an elongated spine to which L12 dimers bind in a sequential fashion forming a multimeric L10(L12)X complex.</text>
</comment>
<organism evidence="8 9">
    <name type="scientific">Muricaecibacterium torontonense</name>
    <dbReference type="NCBI Taxonomy" id="3032871"/>
    <lineage>
        <taxon>Bacteria</taxon>
        <taxon>Bacillati</taxon>
        <taxon>Actinomycetota</taxon>
        <taxon>Coriobacteriia</taxon>
        <taxon>Coriobacteriales</taxon>
        <taxon>Atopobiaceae</taxon>
        <taxon>Muricaecibacterium</taxon>
    </lineage>
</organism>
<dbReference type="Gene3D" id="3.30.70.1730">
    <property type="match status" value="1"/>
</dbReference>
<dbReference type="InterPro" id="IPR043141">
    <property type="entry name" value="Ribosomal_uL10-like_sf"/>
</dbReference>
<dbReference type="CDD" id="cd05797">
    <property type="entry name" value="Ribosomal_L10"/>
    <property type="match status" value="1"/>
</dbReference>
<dbReference type="GO" id="GO:0006412">
    <property type="term" value="P:translation"/>
    <property type="evidence" value="ECO:0007669"/>
    <property type="project" value="UniProtKB-UniRule"/>
</dbReference>
<gene>
    <name evidence="7" type="primary">rplJ</name>
    <name evidence="8" type="ORF">E5334_04360</name>
</gene>
<keyword evidence="9" id="KW-1185">Reference proteome</keyword>
<dbReference type="InterPro" id="IPR001790">
    <property type="entry name" value="Ribosomal_uL10"/>
</dbReference>
<evidence type="ECO:0000256" key="3">
    <source>
        <dbReference type="ARBA" id="ARBA00022980"/>
    </source>
</evidence>
<dbReference type="Pfam" id="PF00466">
    <property type="entry name" value="Ribosomal_L10"/>
    <property type="match status" value="1"/>
</dbReference>
<dbReference type="GO" id="GO:0003735">
    <property type="term" value="F:structural constituent of ribosome"/>
    <property type="evidence" value="ECO:0007669"/>
    <property type="project" value="InterPro"/>
</dbReference>
<dbReference type="HAMAP" id="MF_00362">
    <property type="entry name" value="Ribosomal_uL10"/>
    <property type="match status" value="1"/>
</dbReference>
<comment type="similarity">
    <text evidence="2 7">Belongs to the universal ribosomal protein uL10 family.</text>
</comment>
<dbReference type="NCBIfam" id="NF000955">
    <property type="entry name" value="PRK00099.1-1"/>
    <property type="match status" value="1"/>
</dbReference>
<sequence length="177" mass="18978">MPSKKNVEMLQEVNNSLDSSKGLFVIDYRGLTVKEAQELRRKLHEADAEMKVYKNNIVKIALAEHDMPNIDEYLEGTTACVFYAVDPVEAAKAIKTTSKELNKVEFLGGISDGQAINADQALAIADLPSREEMLARLAAACAAPLTGIARVCNGPMQGLVTALTAVAENAESGQQAA</sequence>
<dbReference type="SUPFAM" id="SSF160369">
    <property type="entry name" value="Ribosomal protein L10-like"/>
    <property type="match status" value="1"/>
</dbReference>
<accession>A0A4V3RRM3</accession>
<dbReference type="EMBL" id="SRYE01000002">
    <property type="protein sequence ID" value="TGY62640.1"/>
    <property type="molecule type" value="Genomic_DNA"/>
</dbReference>
<evidence type="ECO:0000313" key="9">
    <source>
        <dbReference type="Proteomes" id="UP000310263"/>
    </source>
</evidence>
<keyword evidence="7" id="KW-0699">rRNA-binding</keyword>
<dbReference type="OrthoDB" id="3186107at2"/>
<protein>
    <recommendedName>
        <fullName evidence="6 7">Large ribosomal subunit protein uL10</fullName>
    </recommendedName>
</protein>
<dbReference type="InterPro" id="IPR022973">
    <property type="entry name" value="Ribosomal_uL10_bac"/>
</dbReference>
<dbReference type="InterPro" id="IPR002363">
    <property type="entry name" value="Ribosomal_uL10_CS_bac"/>
</dbReference>
<dbReference type="Gene3D" id="6.10.250.290">
    <property type="match status" value="1"/>
</dbReference>
<dbReference type="GO" id="GO:0015934">
    <property type="term" value="C:large ribosomal subunit"/>
    <property type="evidence" value="ECO:0007669"/>
    <property type="project" value="InterPro"/>
</dbReference>
<evidence type="ECO:0000256" key="5">
    <source>
        <dbReference type="ARBA" id="ARBA00026025"/>
    </source>
</evidence>
<evidence type="ECO:0000256" key="2">
    <source>
        <dbReference type="ARBA" id="ARBA00008889"/>
    </source>
</evidence>
<evidence type="ECO:0000256" key="4">
    <source>
        <dbReference type="ARBA" id="ARBA00023274"/>
    </source>
</evidence>
<dbReference type="GO" id="GO:0070180">
    <property type="term" value="F:large ribosomal subunit rRNA binding"/>
    <property type="evidence" value="ECO:0007669"/>
    <property type="project" value="UniProtKB-UniRule"/>
</dbReference>
<dbReference type="RefSeq" id="WP_136012370.1">
    <property type="nucleotide sequence ID" value="NZ_SRYE01000002.1"/>
</dbReference>
<name>A0A4V3RRM3_9ACTN</name>
<comment type="caution">
    <text evidence="8">The sequence shown here is derived from an EMBL/GenBank/DDBJ whole genome shotgun (WGS) entry which is preliminary data.</text>
</comment>
<dbReference type="AlphaFoldDB" id="A0A4V3RRM3"/>
<proteinExistence type="inferred from homology"/>
<keyword evidence="7" id="KW-0694">RNA-binding</keyword>
<evidence type="ECO:0000256" key="1">
    <source>
        <dbReference type="ARBA" id="ARBA00002633"/>
    </source>
</evidence>
<evidence type="ECO:0000313" key="8">
    <source>
        <dbReference type="EMBL" id="TGY62640.1"/>
    </source>
</evidence>
<dbReference type="Proteomes" id="UP000310263">
    <property type="component" value="Unassembled WGS sequence"/>
</dbReference>
<evidence type="ECO:0000256" key="6">
    <source>
        <dbReference type="ARBA" id="ARBA00035202"/>
    </source>
</evidence>
<keyword evidence="4 7" id="KW-0687">Ribonucleoprotein</keyword>
<dbReference type="InterPro" id="IPR047865">
    <property type="entry name" value="Ribosomal_uL10_bac_type"/>
</dbReference>
<dbReference type="PANTHER" id="PTHR11560">
    <property type="entry name" value="39S RIBOSOMAL PROTEIN L10, MITOCHONDRIAL"/>
    <property type="match status" value="1"/>
</dbReference>
<reference evidence="8 9" key="1">
    <citation type="submission" date="2019-04" db="EMBL/GenBank/DDBJ databases">
        <title>Microbes associate with the intestines of laboratory mice.</title>
        <authorList>
            <person name="Navarre W."/>
            <person name="Wong E."/>
            <person name="Huang K."/>
            <person name="Tropini C."/>
            <person name="Ng K."/>
            <person name="Yu B."/>
        </authorList>
    </citation>
    <scope>NUCLEOTIDE SEQUENCE [LARGE SCALE GENOMIC DNA]</scope>
    <source>
        <strain evidence="8 9">NM07_P-09</strain>
    </source>
</reference>
<dbReference type="PROSITE" id="PS01109">
    <property type="entry name" value="RIBOSOMAL_L10"/>
    <property type="match status" value="1"/>
</dbReference>